<dbReference type="PANTHER" id="PTHR30435:SF18">
    <property type="entry name" value="FLAGELLAR BASAL-BODY ROD PROTEIN FLGF"/>
    <property type="match status" value="1"/>
</dbReference>
<keyword evidence="3 6" id="KW-0975">Bacterial flagellum</keyword>
<dbReference type="SUPFAM" id="SSF117143">
    <property type="entry name" value="Flagellar hook protein flgE"/>
    <property type="match status" value="1"/>
</dbReference>
<evidence type="ECO:0000256" key="1">
    <source>
        <dbReference type="ARBA" id="ARBA00004117"/>
    </source>
</evidence>
<dbReference type="NCBIfam" id="TIGR03506">
    <property type="entry name" value="FlgEFG_subfam"/>
    <property type="match status" value="1"/>
</dbReference>
<sequence>MDRILYTAMSGARSSLEQQSVVSHNLANASTPGFRAQLAVMRAEPVGGDGLATRTLAVASAPTADFSPGPVGSTGRELDVAIQDGGWLAVQAADGSEAYTRRGDLQVDANGMLSVLGRPVIGDGGPLTVPLGSSVSIGSDGTLSAIGEGEAPDSIAEAGRLKLVSAAPGSLVRGEDGLFRSQPDANGVGMTLPADENLRLASGALEGSNVSPTAAMVAMIDNARRYDMQMKVIGSADENAQRANSLLSLQG</sequence>
<dbReference type="InterPro" id="IPR020013">
    <property type="entry name" value="Flagellar_FlgE/F/G"/>
</dbReference>
<dbReference type="STRING" id="915471.SAMN05216201_10830"/>
<dbReference type="InterPro" id="IPR010930">
    <property type="entry name" value="Flg_bb/hook_C_dom"/>
</dbReference>
<name>A0A1H6YQV4_9PSED</name>
<feature type="domain" description="Flagellar hook protein FlgE/F/G-like D1" evidence="9">
    <location>
        <begin position="81"/>
        <end position="145"/>
    </location>
</feature>
<reference evidence="11" key="1">
    <citation type="submission" date="2016-10" db="EMBL/GenBank/DDBJ databases">
        <authorList>
            <person name="Varghese N."/>
            <person name="Submissions S."/>
        </authorList>
    </citation>
    <scope>NUCLEOTIDE SEQUENCE [LARGE SCALE GENOMIC DNA]</scope>
    <source>
        <strain evidence="11">LMG 25967</strain>
    </source>
</reference>
<keyword evidence="11" id="KW-1185">Reference proteome</keyword>
<gene>
    <name evidence="10" type="ORF">SAMN05216201_10830</name>
</gene>
<dbReference type="InterPro" id="IPR001444">
    <property type="entry name" value="Flag_bb_rod_N"/>
</dbReference>
<dbReference type="EMBL" id="FNZE01000008">
    <property type="protein sequence ID" value="SEJ39652.1"/>
    <property type="molecule type" value="Genomic_DNA"/>
</dbReference>
<dbReference type="PANTHER" id="PTHR30435">
    <property type="entry name" value="FLAGELLAR PROTEIN"/>
    <property type="match status" value="1"/>
</dbReference>
<keyword evidence="10" id="KW-0966">Cell projection</keyword>
<dbReference type="OrthoDB" id="9804559at2"/>
<feature type="domain" description="Flagellar basal-body/hook protein C-terminal" evidence="8">
    <location>
        <begin position="202"/>
        <end position="246"/>
    </location>
</feature>
<evidence type="ECO:0000259" key="8">
    <source>
        <dbReference type="Pfam" id="PF06429"/>
    </source>
</evidence>
<dbReference type="GO" id="GO:0071978">
    <property type="term" value="P:bacterial-type flagellum-dependent swarming motility"/>
    <property type="evidence" value="ECO:0007669"/>
    <property type="project" value="TreeGrafter"/>
</dbReference>
<evidence type="ECO:0000313" key="11">
    <source>
        <dbReference type="Proteomes" id="UP000242930"/>
    </source>
</evidence>
<dbReference type="GO" id="GO:0030694">
    <property type="term" value="C:bacterial-type flagellum basal body, rod"/>
    <property type="evidence" value="ECO:0007669"/>
    <property type="project" value="UniProtKB-UniRule"/>
</dbReference>
<organism evidence="10 11">
    <name type="scientific">Pseudomonas linyingensis</name>
    <dbReference type="NCBI Taxonomy" id="915471"/>
    <lineage>
        <taxon>Bacteria</taxon>
        <taxon>Pseudomonadati</taxon>
        <taxon>Pseudomonadota</taxon>
        <taxon>Gammaproteobacteria</taxon>
        <taxon>Pseudomonadales</taxon>
        <taxon>Pseudomonadaceae</taxon>
        <taxon>Pseudomonas</taxon>
    </lineage>
</organism>
<accession>A0A1H6YQV4</accession>
<keyword evidence="10" id="KW-0969">Cilium</keyword>
<dbReference type="Pfam" id="PF06429">
    <property type="entry name" value="Flg_bbr_C"/>
    <property type="match status" value="1"/>
</dbReference>
<comment type="similarity">
    <text evidence="2 6">Belongs to the flagella basal body rod proteins family.</text>
</comment>
<comment type="subcellular location">
    <subcellularLocation>
        <location evidence="1 6">Bacterial flagellum basal body</location>
    </subcellularLocation>
</comment>
<dbReference type="Pfam" id="PF22692">
    <property type="entry name" value="LlgE_F_G_D1"/>
    <property type="match status" value="1"/>
</dbReference>
<dbReference type="Pfam" id="PF00460">
    <property type="entry name" value="Flg_bb_rod"/>
    <property type="match status" value="1"/>
</dbReference>
<evidence type="ECO:0000256" key="2">
    <source>
        <dbReference type="ARBA" id="ARBA00009677"/>
    </source>
</evidence>
<dbReference type="RefSeq" id="WP_090310891.1">
    <property type="nucleotide sequence ID" value="NZ_FNZE01000008.1"/>
</dbReference>
<evidence type="ECO:0000256" key="3">
    <source>
        <dbReference type="ARBA" id="ARBA00023143"/>
    </source>
</evidence>
<dbReference type="InterPro" id="IPR053967">
    <property type="entry name" value="LlgE_F_G-like_D1"/>
</dbReference>
<keyword evidence="10" id="KW-0282">Flagellum</keyword>
<feature type="domain" description="Flagellar basal body rod protein N-terminal" evidence="7">
    <location>
        <begin position="5"/>
        <end position="35"/>
    </location>
</feature>
<evidence type="ECO:0000313" key="10">
    <source>
        <dbReference type="EMBL" id="SEJ39652.1"/>
    </source>
</evidence>
<evidence type="ECO:0000256" key="4">
    <source>
        <dbReference type="ARBA" id="ARBA00038560"/>
    </source>
</evidence>
<comment type="subunit">
    <text evidence="4 6">The basal body constitutes a major portion of the flagellar organelle and consists of five rings (E,L,P,S, and M) mounted on a central rod. The rod consists of about 26 subunits of FlgG in the distal portion, and FlgB, FlgC and FlgF are thought to build up the proximal portion of the rod with about 6 subunits each.</text>
</comment>
<protein>
    <recommendedName>
        <fullName evidence="5 6">Flagellar basal-body rod protein FlgF</fullName>
    </recommendedName>
</protein>
<evidence type="ECO:0000256" key="5">
    <source>
        <dbReference type="ARBA" id="ARBA00040228"/>
    </source>
</evidence>
<proteinExistence type="inferred from homology"/>
<evidence type="ECO:0000259" key="7">
    <source>
        <dbReference type="Pfam" id="PF00460"/>
    </source>
</evidence>
<dbReference type="NCBIfam" id="NF009280">
    <property type="entry name" value="PRK12640.1"/>
    <property type="match status" value="1"/>
</dbReference>
<evidence type="ECO:0000259" key="9">
    <source>
        <dbReference type="Pfam" id="PF22692"/>
    </source>
</evidence>
<dbReference type="InterPro" id="IPR037925">
    <property type="entry name" value="FlgE/F/G-like"/>
</dbReference>
<dbReference type="Proteomes" id="UP000242930">
    <property type="component" value="Unassembled WGS sequence"/>
</dbReference>
<evidence type="ECO:0000256" key="6">
    <source>
        <dbReference type="RuleBase" id="RU362116"/>
    </source>
</evidence>
<dbReference type="AlphaFoldDB" id="A0A1H6YQV4"/>